<evidence type="ECO:0000256" key="2">
    <source>
        <dbReference type="SAM" id="SignalP"/>
    </source>
</evidence>
<dbReference type="PROSITE" id="PS50835">
    <property type="entry name" value="IG_LIKE"/>
    <property type="match status" value="3"/>
</dbReference>
<feature type="domain" description="Ig-like" evidence="3">
    <location>
        <begin position="404"/>
        <end position="525"/>
    </location>
</feature>
<feature type="transmembrane region" description="Helical" evidence="1">
    <location>
        <begin position="795"/>
        <end position="820"/>
    </location>
</feature>
<gene>
    <name evidence="5" type="primary">LOC106062657</name>
</gene>
<feature type="signal peptide" evidence="2">
    <location>
        <begin position="1"/>
        <end position="17"/>
    </location>
</feature>
<dbReference type="PANTHER" id="PTHR45889:SF8">
    <property type="entry name" value="IG-LIKE DOMAIN-CONTAINING PROTEIN"/>
    <property type="match status" value="1"/>
</dbReference>
<dbReference type="OrthoDB" id="6151406at2759"/>
<dbReference type="InterPro" id="IPR013783">
    <property type="entry name" value="Ig-like_fold"/>
</dbReference>
<dbReference type="RefSeq" id="XP_055865793.1">
    <property type="nucleotide sequence ID" value="XM_056009818.1"/>
</dbReference>
<keyword evidence="1" id="KW-1133">Transmembrane helix</keyword>
<dbReference type="SMART" id="SM00408">
    <property type="entry name" value="IGc2"/>
    <property type="match status" value="3"/>
</dbReference>
<keyword evidence="4" id="KW-1185">Reference proteome</keyword>
<keyword evidence="1" id="KW-0812">Transmembrane</keyword>
<protein>
    <submittedName>
        <fullName evidence="5">Neural cell adhesion molecule 1-like isoform X1</fullName>
    </submittedName>
</protein>
<accession>A0A9W2YSR4</accession>
<keyword evidence="2" id="KW-0732">Signal</keyword>
<feature type="domain" description="Ig-like" evidence="3">
    <location>
        <begin position="688"/>
        <end position="777"/>
    </location>
</feature>
<evidence type="ECO:0000256" key="1">
    <source>
        <dbReference type="SAM" id="Phobius"/>
    </source>
</evidence>
<dbReference type="SUPFAM" id="SSF48726">
    <property type="entry name" value="Immunoglobulin"/>
    <property type="match status" value="4"/>
</dbReference>
<name>A0A9W2YSR4_BIOGL</name>
<dbReference type="InterPro" id="IPR036179">
    <property type="entry name" value="Ig-like_dom_sf"/>
</dbReference>
<dbReference type="Proteomes" id="UP001165740">
    <property type="component" value="Chromosome 14"/>
</dbReference>
<dbReference type="InterPro" id="IPR007110">
    <property type="entry name" value="Ig-like_dom"/>
</dbReference>
<proteinExistence type="predicted"/>
<dbReference type="InterPro" id="IPR003599">
    <property type="entry name" value="Ig_sub"/>
</dbReference>
<dbReference type="GeneID" id="106062657"/>
<feature type="domain" description="Ig-like" evidence="3">
    <location>
        <begin position="148"/>
        <end position="269"/>
    </location>
</feature>
<dbReference type="SMART" id="SM00409">
    <property type="entry name" value="IG"/>
    <property type="match status" value="6"/>
</dbReference>
<evidence type="ECO:0000313" key="4">
    <source>
        <dbReference type="Proteomes" id="UP001165740"/>
    </source>
</evidence>
<evidence type="ECO:0000259" key="3">
    <source>
        <dbReference type="PROSITE" id="PS50835"/>
    </source>
</evidence>
<dbReference type="AlphaFoldDB" id="A0A9W2YSR4"/>
<reference evidence="5" key="1">
    <citation type="submission" date="2025-08" db="UniProtKB">
        <authorList>
            <consortium name="RefSeq"/>
        </authorList>
    </citation>
    <scope>IDENTIFICATION</scope>
</reference>
<feature type="chain" id="PRO_5040971910" evidence="2">
    <location>
        <begin position="18"/>
        <end position="898"/>
    </location>
</feature>
<dbReference type="Gene3D" id="2.60.40.10">
    <property type="entry name" value="Immunoglobulins"/>
    <property type="match status" value="3"/>
</dbReference>
<evidence type="ECO:0000313" key="5">
    <source>
        <dbReference type="RefSeq" id="XP_055865793.1"/>
    </source>
</evidence>
<sequence length="898" mass="100043">MFSILVFLKYWIVYSAAQQPMVTLTNHDIGDTFNITCDVTRFSDLKVIPNYDYLGGLSVFRQTFLTLTKLQIAIYAPFTPFYQYDNSTFLIQNNPPKQWLFQYSGGNSLTNRNKIQIIVTAVNFQCSDAGEYTCRADLPTGETFFNSPANITVKAPISAHKIKINLHNGNESNLSTNNVKENITLTCTVTGPPNLLIIWKQTAKDSAEEYPATGEVSNYNTSPSIVSTGCAISNYTSELEFELQKTDDGNTYYCIVLNDTGEQSKLNFTIRTFPTQQPMVTLTHHDIGDTFNITCDVTRFADLKVIPNYDYLGGLSVFRQTFLTLTKLQIAIYTPFTPFYDNTTFNIQNNPPKQWLFQYSGGESRTNRNKIQIIVTAVNFQCSDAGEYTCRADLPTGETFFNSPANITVKAPISAHKIKINLHNGNESNLSTNNVEENITLTCTVTGPPSLLIIWKQTAKDSAKEYPATGEVSNYNTLPSIVSTGCAISNYTSELEFELQKTDDGNTYYCIVLNDTGEQSKLNFTIRTFPILPQQPIVTSIQHRVGDIFNMTCDVTKFPGLKVIPNQDYLSGLSLIRKNIQSGYTEIADYKPFSTVKHNNDNLPSQWLVQYIGGENSTNRQSIRIIVTAFDFQCIDAGTYKCKAELPNGDFVFSRPIEITVEAPISDHKIKINRLNRNDSYSSTNYVGENITLTCTVTGPPSLLITWNQTAKGSTKENPATGEISFNSTSESVVSAGCELHHYSSKLDFELQEIDDGNTYYCIVSNDTGEQSRENFTLRIIPTIKSKSQPESQSAGTGVGTVFAGGLASLASATALIYYVGIMKKPKSSQDDKHECPSKDNNRVRRQCVNLILMANYAGYTNPCQPCATETGNLNLSNISQNYVVVFFIDFKHVNCNY</sequence>
<dbReference type="InterPro" id="IPR003598">
    <property type="entry name" value="Ig_sub2"/>
</dbReference>
<organism evidence="4 5">
    <name type="scientific">Biomphalaria glabrata</name>
    <name type="common">Bloodfluke planorb</name>
    <name type="synonym">Freshwater snail</name>
    <dbReference type="NCBI Taxonomy" id="6526"/>
    <lineage>
        <taxon>Eukaryota</taxon>
        <taxon>Metazoa</taxon>
        <taxon>Spiralia</taxon>
        <taxon>Lophotrochozoa</taxon>
        <taxon>Mollusca</taxon>
        <taxon>Gastropoda</taxon>
        <taxon>Heterobranchia</taxon>
        <taxon>Euthyneura</taxon>
        <taxon>Panpulmonata</taxon>
        <taxon>Hygrophila</taxon>
        <taxon>Lymnaeoidea</taxon>
        <taxon>Planorbidae</taxon>
        <taxon>Biomphalaria</taxon>
    </lineage>
</organism>
<dbReference type="PANTHER" id="PTHR45889">
    <property type="entry name" value="IG-LIKE DOMAIN-CONTAINING PROTEIN"/>
    <property type="match status" value="1"/>
</dbReference>
<keyword evidence="1" id="KW-0472">Membrane</keyword>